<evidence type="ECO:0000256" key="1">
    <source>
        <dbReference type="SAM" id="MobiDB-lite"/>
    </source>
</evidence>
<reference evidence="3" key="1">
    <citation type="submission" date="2022-11" db="UniProtKB">
        <authorList>
            <consortium name="WormBaseParasite"/>
        </authorList>
    </citation>
    <scope>IDENTIFICATION</scope>
</reference>
<sequence>MTKEENEMSKGIDIAGFNKGSAIPKNRFMHKISKDNQLCQCVDNNDSIHINEKKSSSDTKYSNKSKAKR</sequence>
<organism evidence="2 3">
    <name type="scientific">Romanomermis culicivorax</name>
    <name type="common">Nematode worm</name>
    <dbReference type="NCBI Taxonomy" id="13658"/>
    <lineage>
        <taxon>Eukaryota</taxon>
        <taxon>Metazoa</taxon>
        <taxon>Ecdysozoa</taxon>
        <taxon>Nematoda</taxon>
        <taxon>Enoplea</taxon>
        <taxon>Dorylaimia</taxon>
        <taxon>Mermithida</taxon>
        <taxon>Mermithoidea</taxon>
        <taxon>Mermithidae</taxon>
        <taxon>Romanomermis</taxon>
    </lineage>
</organism>
<dbReference type="WBParaSite" id="nRc.2.0.1.t29721-RA">
    <property type="protein sequence ID" value="nRc.2.0.1.t29721-RA"/>
    <property type="gene ID" value="nRc.2.0.1.g29721"/>
</dbReference>
<proteinExistence type="predicted"/>
<evidence type="ECO:0000313" key="3">
    <source>
        <dbReference type="WBParaSite" id="nRc.2.0.1.t29721-RA"/>
    </source>
</evidence>
<feature type="region of interest" description="Disordered" evidence="1">
    <location>
        <begin position="47"/>
        <end position="69"/>
    </location>
</feature>
<protein>
    <submittedName>
        <fullName evidence="3">Uncharacterized protein</fullName>
    </submittedName>
</protein>
<keyword evidence="2" id="KW-1185">Reference proteome</keyword>
<dbReference type="Proteomes" id="UP000887565">
    <property type="component" value="Unplaced"/>
</dbReference>
<accession>A0A915JTX8</accession>
<evidence type="ECO:0000313" key="2">
    <source>
        <dbReference type="Proteomes" id="UP000887565"/>
    </source>
</evidence>
<dbReference type="AlphaFoldDB" id="A0A915JTX8"/>
<name>A0A915JTX8_ROMCU</name>